<reference evidence="4 5" key="1">
    <citation type="submission" date="2017-12" db="EMBL/GenBank/DDBJ databases">
        <title>Hemimetabolous genomes reveal molecular basis of termite eusociality.</title>
        <authorList>
            <person name="Harrison M.C."/>
            <person name="Jongepier E."/>
            <person name="Robertson H.M."/>
            <person name="Arning N."/>
            <person name="Bitard-Feildel T."/>
            <person name="Chao H."/>
            <person name="Childers C.P."/>
            <person name="Dinh H."/>
            <person name="Doddapaneni H."/>
            <person name="Dugan S."/>
            <person name="Gowin J."/>
            <person name="Greiner C."/>
            <person name="Han Y."/>
            <person name="Hu H."/>
            <person name="Hughes D.S.T."/>
            <person name="Huylmans A.-K."/>
            <person name="Kemena C."/>
            <person name="Kremer L.P.M."/>
            <person name="Lee S.L."/>
            <person name="Lopez-Ezquerra A."/>
            <person name="Mallet L."/>
            <person name="Monroy-Kuhn J.M."/>
            <person name="Moser A."/>
            <person name="Murali S.C."/>
            <person name="Muzny D.M."/>
            <person name="Otani S."/>
            <person name="Piulachs M.-D."/>
            <person name="Poelchau M."/>
            <person name="Qu J."/>
            <person name="Schaub F."/>
            <person name="Wada-Katsumata A."/>
            <person name="Worley K.C."/>
            <person name="Xie Q."/>
            <person name="Ylla G."/>
            <person name="Poulsen M."/>
            <person name="Gibbs R.A."/>
            <person name="Schal C."/>
            <person name="Richards S."/>
            <person name="Belles X."/>
            <person name="Korb J."/>
            <person name="Bornberg-Bauer E."/>
        </authorList>
    </citation>
    <scope>NUCLEOTIDE SEQUENCE [LARGE SCALE GENOMIC DNA]</scope>
    <source>
        <tissue evidence="4">Whole body</tissue>
    </source>
</reference>
<feature type="compositionally biased region" description="Polar residues" evidence="3">
    <location>
        <begin position="1040"/>
        <end position="1052"/>
    </location>
</feature>
<feature type="compositionally biased region" description="Polar residues" evidence="3">
    <location>
        <begin position="333"/>
        <end position="352"/>
    </location>
</feature>
<feature type="region of interest" description="Disordered" evidence="3">
    <location>
        <begin position="1040"/>
        <end position="1082"/>
    </location>
</feature>
<dbReference type="InParanoid" id="A0A2J7QAQ5"/>
<gene>
    <name evidence="4" type="ORF">B7P43_G00632</name>
</gene>
<feature type="compositionally biased region" description="Polar residues" evidence="3">
    <location>
        <begin position="139"/>
        <end position="155"/>
    </location>
</feature>
<dbReference type="GO" id="GO:0017148">
    <property type="term" value="P:negative regulation of translation"/>
    <property type="evidence" value="ECO:0007669"/>
    <property type="project" value="TreeGrafter"/>
</dbReference>
<feature type="region of interest" description="Disordered" evidence="3">
    <location>
        <begin position="1"/>
        <end position="48"/>
    </location>
</feature>
<evidence type="ECO:0000256" key="1">
    <source>
        <dbReference type="ARBA" id="ARBA00004496"/>
    </source>
</evidence>
<dbReference type="Pfam" id="PF10477">
    <property type="entry name" value="EIF4E-T"/>
    <property type="match status" value="1"/>
</dbReference>
<evidence type="ECO:0008006" key="6">
    <source>
        <dbReference type="Google" id="ProtNLM"/>
    </source>
</evidence>
<dbReference type="STRING" id="105785.A0A2J7QAQ5"/>
<feature type="region of interest" description="Disordered" evidence="3">
    <location>
        <begin position="204"/>
        <end position="407"/>
    </location>
</feature>
<dbReference type="Proteomes" id="UP000235965">
    <property type="component" value="Unassembled WGS sequence"/>
</dbReference>
<feature type="compositionally biased region" description="Polar residues" evidence="3">
    <location>
        <begin position="1209"/>
        <end position="1241"/>
    </location>
</feature>
<dbReference type="GO" id="GO:0036464">
    <property type="term" value="C:cytoplasmic ribonucleoprotein granule"/>
    <property type="evidence" value="ECO:0007669"/>
    <property type="project" value="UniProtKB-ARBA"/>
</dbReference>
<dbReference type="OrthoDB" id="8916892at2759"/>
<feature type="region of interest" description="Disordered" evidence="3">
    <location>
        <begin position="957"/>
        <end position="1006"/>
    </location>
</feature>
<feature type="compositionally biased region" description="Polar residues" evidence="3">
    <location>
        <begin position="308"/>
        <end position="323"/>
    </location>
</feature>
<dbReference type="FunCoup" id="A0A2J7QAQ5">
    <property type="interactions" value="191"/>
</dbReference>
<feature type="compositionally biased region" description="Basic and acidic residues" evidence="3">
    <location>
        <begin position="220"/>
        <end position="270"/>
    </location>
</feature>
<dbReference type="PANTHER" id="PTHR12269">
    <property type="entry name" value="EUKARYOTIC TRANSLATION INITIATION FACTOR 4E TRANSPORTER"/>
    <property type="match status" value="1"/>
</dbReference>
<organism evidence="4 5">
    <name type="scientific">Cryptotermes secundus</name>
    <dbReference type="NCBI Taxonomy" id="105785"/>
    <lineage>
        <taxon>Eukaryota</taxon>
        <taxon>Metazoa</taxon>
        <taxon>Ecdysozoa</taxon>
        <taxon>Arthropoda</taxon>
        <taxon>Hexapoda</taxon>
        <taxon>Insecta</taxon>
        <taxon>Pterygota</taxon>
        <taxon>Neoptera</taxon>
        <taxon>Polyneoptera</taxon>
        <taxon>Dictyoptera</taxon>
        <taxon>Blattodea</taxon>
        <taxon>Blattoidea</taxon>
        <taxon>Termitoidae</taxon>
        <taxon>Kalotermitidae</taxon>
        <taxon>Cryptotermitinae</taxon>
        <taxon>Cryptotermes</taxon>
    </lineage>
</organism>
<accession>A0A2J7QAQ5</accession>
<dbReference type="InterPro" id="IPR018862">
    <property type="entry name" value="eIF4E-T"/>
</dbReference>
<comment type="subcellular location">
    <subcellularLocation>
        <location evidence="1">Cytoplasm</location>
    </subcellularLocation>
</comment>
<feature type="compositionally biased region" description="Low complexity" evidence="3">
    <location>
        <begin position="1053"/>
        <end position="1072"/>
    </location>
</feature>
<feature type="region of interest" description="Disordered" evidence="3">
    <location>
        <begin position="63"/>
        <end position="183"/>
    </location>
</feature>
<name>A0A2J7QAQ5_9NEOP</name>
<sequence length="1290" mass="142862">MSVSSSGGKSHDKHDSVSEGDEEVAVSISEGDETLDHRMEEAQKGTPVLPHFQYTREELMEFQSHPLSKRRPECLDPAFNNSRGVWDPERWHLDRKRSETPPDDERGVRGDLPMDHKRRPGDPRERIRKEQDGIVLSPQRRSFNSGCYVNVNQNSRRAESPLGKTDRDRDVGHRDMAPTRRIGSGRILAHTAWDFRFDREKDSDQQMDYAFQRSGSSGTTRDRERDRDRDERYERRSFGREFDRDRDKDRHRDRAERNRYADRRRAYSDSREEEPEWFSGGPTSQHDTIELRGFEDIPEEQMARGVSKKQSPSQSKAGKSNLRTAALNRKSSDSLLQQQTNSAGPTGRSTPTPIGAITDPPAAPHSPISTSKANDITLTVRASEEDSSAGKPTMNWEPENTEQNGSHTLQNSEFNLDLDDILKIDSLPLLTNGTAMEGSAGSRFCQFFRRDSPVNQPESRRSSLQDELLNNIINDITEPNIVIPPMSESDTYFAPISPAANTATSTVSVSAVGSSVSSNVMSSGNGGNTGGTGSSGSVCVKPTLLLEMLQRGGQNQSTQGDATLPTIIRAPSIRDLEAAGKMQSVEELEARMRQQGLNVVQQNNKNIIQSSSNKNTEEDLVAFKKLLAQVSDGKVIPATAMNGELPQKPHPLSLLQMLNKSQQETPVTVGRPVTHQQSLNTAVSSSADQVGLTPLSGFGLSSHPSPGPTVVTSQPHMQIPQDLVMKLLQLQQQQQRQQQQEVLNKLLVSSQQQQQQSQASSRLGHVPVAVTVPTQFQVPPPPSLSPLPPELQLMITSAQPSRELLQRPEAQAIIQGLKHGEITPQHLVQQLQNSAMQHRHREVLVSILKLQMQPGVSPRATSPHPHVQQPELLHQMMLQQQQQQHQQQQLRIPSPLNSGYCQQSSVISPNLASNPNTLSVQHTVLPHRVPTPRELIAHTQNIMQSALIKKKLEEQQENFRKRQEMQQSLSPSMPGMSSNATNNSGLKINDSSSPAKHMSSPTPLAFTPTSVLRKMTAEKEAETSGGPVSALRIESKAAVSASNDLKPQSVAIQASQRQSLSSTQLRSQQTTAPPWNITKQHPGRPIVKGNANFQYAANVDYQQQQQHRHNSVLSSGGSYSNSVQRSKMTLATPPPNMTPQFNSLMMMHRPPNVRAQTIQAHLATLHQAQHHTQQQQQRNLSASSLQQLLLNQNFGNAGRGSGKSDSRMLRSQQSQAMAIGRQGQTMNLPVNRDMSTSPTSNQLARWFSPELLAQARAGQLPDMPPIPSTQNMLSLEELERLQQASAAVHN</sequence>
<feature type="compositionally biased region" description="Polar residues" evidence="3">
    <location>
        <begin position="965"/>
        <end position="1006"/>
    </location>
</feature>
<evidence type="ECO:0000313" key="5">
    <source>
        <dbReference type="Proteomes" id="UP000235965"/>
    </source>
</evidence>
<evidence type="ECO:0000256" key="3">
    <source>
        <dbReference type="SAM" id="MobiDB-lite"/>
    </source>
</evidence>
<feature type="compositionally biased region" description="Polar residues" evidence="3">
    <location>
        <begin position="367"/>
        <end position="377"/>
    </location>
</feature>
<dbReference type="PANTHER" id="PTHR12269:SF1">
    <property type="entry name" value="EUKARYOTIC TRANSLATION INITIATION FACTOR 4E TRANSPORTER"/>
    <property type="match status" value="1"/>
</dbReference>
<dbReference type="GO" id="GO:0003729">
    <property type="term" value="F:mRNA binding"/>
    <property type="evidence" value="ECO:0007669"/>
    <property type="project" value="TreeGrafter"/>
</dbReference>
<protein>
    <recommendedName>
        <fullName evidence="6">Eukaryotic translation initiation factor 4E transporter</fullName>
    </recommendedName>
</protein>
<keyword evidence="2" id="KW-0963">Cytoplasm</keyword>
<evidence type="ECO:0000256" key="2">
    <source>
        <dbReference type="ARBA" id="ARBA00022490"/>
    </source>
</evidence>
<evidence type="ECO:0000313" key="4">
    <source>
        <dbReference type="EMBL" id="PNF25666.1"/>
    </source>
</evidence>
<proteinExistence type="predicted"/>
<feature type="compositionally biased region" description="Basic and acidic residues" evidence="3">
    <location>
        <begin position="156"/>
        <end position="178"/>
    </location>
</feature>
<dbReference type="EMBL" id="NEVH01016329">
    <property type="protein sequence ID" value="PNF25666.1"/>
    <property type="molecule type" value="Genomic_DNA"/>
</dbReference>
<dbReference type="GO" id="GO:0005634">
    <property type="term" value="C:nucleus"/>
    <property type="evidence" value="ECO:0007669"/>
    <property type="project" value="TreeGrafter"/>
</dbReference>
<feature type="region of interest" description="Disordered" evidence="3">
    <location>
        <begin position="1193"/>
        <end position="1241"/>
    </location>
</feature>
<feature type="compositionally biased region" description="Basic and acidic residues" evidence="3">
    <location>
        <begin position="86"/>
        <end position="132"/>
    </location>
</feature>
<feature type="compositionally biased region" description="Basic and acidic residues" evidence="3">
    <location>
        <begin position="34"/>
        <end position="43"/>
    </location>
</feature>
<comment type="caution">
    <text evidence="4">The sequence shown here is derived from an EMBL/GenBank/DDBJ whole genome shotgun (WGS) entry which is preliminary data.</text>
</comment>
<keyword evidence="5" id="KW-1185">Reference proteome</keyword>